<accession>A0A9Q0JYM1</accession>
<comment type="similarity">
    <text evidence="1">Belongs to the carotenoid oxygenase family.</text>
</comment>
<evidence type="ECO:0000256" key="2">
    <source>
        <dbReference type="ARBA" id="ARBA00022723"/>
    </source>
</evidence>
<proteinExistence type="inferred from homology"/>
<evidence type="ECO:0008006" key="8">
    <source>
        <dbReference type="Google" id="ProtNLM"/>
    </source>
</evidence>
<dbReference type="AlphaFoldDB" id="A0A9Q0JYM1"/>
<keyword evidence="4 5" id="KW-0408">Iron</keyword>
<keyword evidence="7" id="KW-1185">Reference proteome</keyword>
<dbReference type="Pfam" id="PF03055">
    <property type="entry name" value="RPE65"/>
    <property type="match status" value="1"/>
</dbReference>
<comment type="cofactor">
    <cofactor evidence="5">
        <name>Fe(2+)</name>
        <dbReference type="ChEBI" id="CHEBI:29033"/>
    </cofactor>
    <text evidence="5">Binds 1 Fe(2+) ion per subunit.</text>
</comment>
<reference evidence="6" key="1">
    <citation type="journal article" date="2023" name="Plant J.">
        <title>The genome of the king protea, Protea cynaroides.</title>
        <authorList>
            <person name="Chang J."/>
            <person name="Duong T.A."/>
            <person name="Schoeman C."/>
            <person name="Ma X."/>
            <person name="Roodt D."/>
            <person name="Barker N."/>
            <person name="Li Z."/>
            <person name="Van de Peer Y."/>
            <person name="Mizrachi E."/>
        </authorList>
    </citation>
    <scope>NUCLEOTIDE SEQUENCE</scope>
    <source>
        <tissue evidence="6">Young leaves</tissue>
    </source>
</reference>
<dbReference type="GO" id="GO:0016121">
    <property type="term" value="P:carotene catabolic process"/>
    <property type="evidence" value="ECO:0007669"/>
    <property type="project" value="TreeGrafter"/>
</dbReference>
<evidence type="ECO:0000256" key="4">
    <source>
        <dbReference type="ARBA" id="ARBA00023004"/>
    </source>
</evidence>
<keyword evidence="2 5" id="KW-0479">Metal-binding</keyword>
<keyword evidence="3" id="KW-0560">Oxidoreductase</keyword>
<evidence type="ECO:0000256" key="1">
    <source>
        <dbReference type="ARBA" id="ARBA00006787"/>
    </source>
</evidence>
<evidence type="ECO:0000256" key="3">
    <source>
        <dbReference type="ARBA" id="ARBA00022964"/>
    </source>
</evidence>
<gene>
    <name evidence="6" type="ORF">NE237_013095</name>
</gene>
<dbReference type="PANTHER" id="PTHR10543">
    <property type="entry name" value="BETA-CAROTENE DIOXYGENASE"/>
    <property type="match status" value="1"/>
</dbReference>
<feature type="binding site" evidence="5">
    <location>
        <position position="301"/>
    </location>
    <ligand>
        <name>Fe cation</name>
        <dbReference type="ChEBI" id="CHEBI:24875"/>
        <note>catalytic</note>
    </ligand>
</feature>
<dbReference type="OrthoDB" id="1069523at2759"/>
<dbReference type="Proteomes" id="UP001141806">
    <property type="component" value="Unassembled WGS sequence"/>
</dbReference>
<evidence type="ECO:0000256" key="5">
    <source>
        <dbReference type="PIRSR" id="PIRSR604294-1"/>
    </source>
</evidence>
<evidence type="ECO:0000313" key="7">
    <source>
        <dbReference type="Proteomes" id="UP001141806"/>
    </source>
</evidence>
<feature type="binding site" evidence="5">
    <location>
        <position position="589"/>
    </location>
    <ligand>
        <name>Fe cation</name>
        <dbReference type="ChEBI" id="CHEBI:24875"/>
        <note>catalytic</note>
    </ligand>
</feature>
<dbReference type="InterPro" id="IPR004294">
    <property type="entry name" value="Carotenoid_Oase"/>
</dbReference>
<evidence type="ECO:0000313" key="6">
    <source>
        <dbReference type="EMBL" id="KAJ4956312.1"/>
    </source>
</evidence>
<keyword evidence="3" id="KW-0223">Dioxygenase</keyword>
<dbReference type="EMBL" id="JAMYWD010000011">
    <property type="protein sequence ID" value="KAJ4956312.1"/>
    <property type="molecule type" value="Genomic_DNA"/>
</dbReference>
<dbReference type="PANTHER" id="PTHR10543:SF37">
    <property type="entry name" value="CAROTENOID CLEAVAGE DIOXYGENASE 7, CHLOROPLASTIC"/>
    <property type="match status" value="1"/>
</dbReference>
<feature type="binding site" evidence="5">
    <location>
        <position position="380"/>
    </location>
    <ligand>
        <name>Fe cation</name>
        <dbReference type="ChEBI" id="CHEBI:24875"/>
        <note>catalytic</note>
    </ligand>
</feature>
<dbReference type="GO" id="GO:0045549">
    <property type="term" value="F:9-cis-epoxycarotenoid dioxygenase activity"/>
    <property type="evidence" value="ECO:0007669"/>
    <property type="project" value="TreeGrafter"/>
</dbReference>
<protein>
    <recommendedName>
        <fullName evidence="8">Carotenoid cleavage dioxygenase 7</fullName>
    </recommendedName>
</protein>
<organism evidence="6 7">
    <name type="scientific">Protea cynaroides</name>
    <dbReference type="NCBI Taxonomy" id="273540"/>
    <lineage>
        <taxon>Eukaryota</taxon>
        <taxon>Viridiplantae</taxon>
        <taxon>Streptophyta</taxon>
        <taxon>Embryophyta</taxon>
        <taxon>Tracheophyta</taxon>
        <taxon>Spermatophyta</taxon>
        <taxon>Magnoliopsida</taxon>
        <taxon>Proteales</taxon>
        <taxon>Proteaceae</taxon>
        <taxon>Protea</taxon>
    </lineage>
</organism>
<comment type="caution">
    <text evidence="6">The sequence shown here is derived from an EMBL/GenBank/DDBJ whole genome shotgun (WGS) entry which is preliminary data.</text>
</comment>
<name>A0A9Q0JYM1_9MAGN</name>
<sequence>MAAAYHFKAIPASSTFPTSAKAKIRWGASVSALHTQFPSSIADETVTAFQDYQLLFTSQRSECVKPVVLRIVDGSIPADFPTGTYYLVGPGLFSDDHGSTVHPLDGHGYLRAFTIDGDKREVSFLARYVETEAQLEELDRKTGSWRFTHRGPFSVLRGGKKILNSKVMKNVANTTVLKWGGRLLCFWEGGFPHEIEPKTLDTIGMFNVMDGNDSLTWINGDVWDVAGLLLKPILCGVFKMPPKRLLSHYKIDAQRKRLLILSCNAEDMLLPRNNFTFCEFDLNFNLLQKQEFNIPDHLMIHDWAFTDTHYILFGNRVKIDVTGSLRALLGLSPMISALSVNPSKNTTPIYLLPRSLDSIKRKARNWKVPIEAPSQMWLLHVGNAFEQEDQNGALEIQLQAATCSYQWFNFIKLFGYNWQSGKLDPSFMNARDGEVELLPHLIQVSIKLDSNGIQQKCLVEPLNHWSRPSDFPVVNPAFTGHGNNYIYAATSSGSRRLFPYFPFDTVAKLNLSTKAVSTWSVGSRRFIGEPVFVSKGIEEDDGYLLVVEYAVSIQRCYLVVLNAKRIGEVDAVVARLEVPKHLNFPFAFHGFWATER</sequence>
<dbReference type="GO" id="GO:0009570">
    <property type="term" value="C:chloroplast stroma"/>
    <property type="evidence" value="ECO:0007669"/>
    <property type="project" value="TreeGrafter"/>
</dbReference>
<dbReference type="GO" id="GO:0046872">
    <property type="term" value="F:metal ion binding"/>
    <property type="evidence" value="ECO:0007669"/>
    <property type="project" value="UniProtKB-KW"/>
</dbReference>